<dbReference type="EMBL" id="UZAJ01017703">
    <property type="protein sequence ID" value="VDO79920.1"/>
    <property type="molecule type" value="Genomic_DNA"/>
</dbReference>
<proteinExistence type="predicted"/>
<organism evidence="3">
    <name type="scientific">Onchocerca flexuosa</name>
    <dbReference type="NCBI Taxonomy" id="387005"/>
    <lineage>
        <taxon>Eukaryota</taxon>
        <taxon>Metazoa</taxon>
        <taxon>Ecdysozoa</taxon>
        <taxon>Nematoda</taxon>
        <taxon>Chromadorea</taxon>
        <taxon>Rhabditida</taxon>
        <taxon>Spirurina</taxon>
        <taxon>Spiruromorpha</taxon>
        <taxon>Filarioidea</taxon>
        <taxon>Onchocercidae</taxon>
        <taxon>Onchocerca</taxon>
    </lineage>
</organism>
<dbReference type="AlphaFoldDB" id="A0A183HWK4"/>
<accession>A0A183HWK4</accession>
<reference evidence="3" key="1">
    <citation type="submission" date="2016-06" db="UniProtKB">
        <authorList>
            <consortium name="WormBaseParasite"/>
        </authorList>
    </citation>
    <scope>IDENTIFICATION</scope>
</reference>
<gene>
    <name evidence="1" type="ORF">OFLC_LOCUS11865</name>
</gene>
<protein>
    <submittedName>
        <fullName evidence="1 3">Uncharacterized protein</fullName>
    </submittedName>
</protein>
<dbReference type="Proteomes" id="UP000267606">
    <property type="component" value="Unassembled WGS sequence"/>
</dbReference>
<sequence>MASKLKLDKLENFNYLNKGCLQFFLNKENSDKVMRERKKYD</sequence>
<dbReference type="WBParaSite" id="OFLC_0001186601-mRNA-1">
    <property type="protein sequence ID" value="OFLC_0001186601-mRNA-1"/>
    <property type="gene ID" value="OFLC_0001186601"/>
</dbReference>
<name>A0A183HWK4_9BILA</name>
<evidence type="ECO:0000313" key="1">
    <source>
        <dbReference type="EMBL" id="VDO79920.1"/>
    </source>
</evidence>
<keyword evidence="2" id="KW-1185">Reference proteome</keyword>
<evidence type="ECO:0000313" key="3">
    <source>
        <dbReference type="WBParaSite" id="OFLC_0001186601-mRNA-1"/>
    </source>
</evidence>
<evidence type="ECO:0000313" key="2">
    <source>
        <dbReference type="Proteomes" id="UP000267606"/>
    </source>
</evidence>
<reference evidence="1 2" key="2">
    <citation type="submission" date="2018-11" db="EMBL/GenBank/DDBJ databases">
        <authorList>
            <consortium name="Pathogen Informatics"/>
        </authorList>
    </citation>
    <scope>NUCLEOTIDE SEQUENCE [LARGE SCALE GENOMIC DNA]</scope>
</reference>